<protein>
    <submittedName>
        <fullName evidence="1">Uncharacterized protein</fullName>
    </submittedName>
</protein>
<organism evidence="1 2">
    <name type="scientific">Linum tenue</name>
    <dbReference type="NCBI Taxonomy" id="586396"/>
    <lineage>
        <taxon>Eukaryota</taxon>
        <taxon>Viridiplantae</taxon>
        <taxon>Streptophyta</taxon>
        <taxon>Embryophyta</taxon>
        <taxon>Tracheophyta</taxon>
        <taxon>Spermatophyta</taxon>
        <taxon>Magnoliopsida</taxon>
        <taxon>eudicotyledons</taxon>
        <taxon>Gunneridae</taxon>
        <taxon>Pentapetalae</taxon>
        <taxon>rosids</taxon>
        <taxon>fabids</taxon>
        <taxon>Malpighiales</taxon>
        <taxon>Linaceae</taxon>
        <taxon>Linum</taxon>
    </lineage>
</organism>
<evidence type="ECO:0000313" key="2">
    <source>
        <dbReference type="Proteomes" id="UP001154282"/>
    </source>
</evidence>
<evidence type="ECO:0000313" key="1">
    <source>
        <dbReference type="EMBL" id="CAI0397948.1"/>
    </source>
</evidence>
<comment type="caution">
    <text evidence="1">The sequence shown here is derived from an EMBL/GenBank/DDBJ whole genome shotgun (WGS) entry which is preliminary data.</text>
</comment>
<keyword evidence="2" id="KW-1185">Reference proteome</keyword>
<dbReference type="Proteomes" id="UP001154282">
    <property type="component" value="Unassembled WGS sequence"/>
</dbReference>
<reference evidence="1" key="1">
    <citation type="submission" date="2022-08" db="EMBL/GenBank/DDBJ databases">
        <authorList>
            <person name="Gutierrez-Valencia J."/>
        </authorList>
    </citation>
    <scope>NUCLEOTIDE SEQUENCE</scope>
</reference>
<sequence length="43" mass="5071">MAKTKREPLICFSTRESITTATISWGWWLDSFCSFSPNYTNHR</sequence>
<accession>A0AAV0ILN2</accession>
<dbReference type="EMBL" id="CAMGYJ010000004">
    <property type="protein sequence ID" value="CAI0397948.1"/>
    <property type="molecule type" value="Genomic_DNA"/>
</dbReference>
<gene>
    <name evidence="1" type="ORF">LITE_LOCUS9728</name>
</gene>
<dbReference type="AlphaFoldDB" id="A0AAV0ILN2"/>
<name>A0AAV0ILN2_9ROSI</name>
<proteinExistence type="predicted"/>
<feature type="non-terminal residue" evidence="1">
    <location>
        <position position="43"/>
    </location>
</feature>